<comment type="caution">
    <text evidence="1">The sequence shown here is derived from an EMBL/GenBank/DDBJ whole genome shotgun (WGS) entry which is preliminary data.</text>
</comment>
<dbReference type="Proteomes" id="UP001175000">
    <property type="component" value="Unassembled WGS sequence"/>
</dbReference>
<keyword evidence="2" id="KW-1185">Reference proteome</keyword>
<dbReference type="EMBL" id="JAULSU010000006">
    <property type="protein sequence ID" value="KAK0614042.1"/>
    <property type="molecule type" value="Genomic_DNA"/>
</dbReference>
<accession>A0AA39WEQ9</accession>
<reference evidence="1" key="1">
    <citation type="submission" date="2023-06" db="EMBL/GenBank/DDBJ databases">
        <title>Genome-scale phylogeny and comparative genomics of the fungal order Sordariales.</title>
        <authorList>
            <consortium name="Lawrence Berkeley National Laboratory"/>
            <person name="Hensen N."/>
            <person name="Bonometti L."/>
            <person name="Westerberg I."/>
            <person name="Brannstrom I.O."/>
            <person name="Guillou S."/>
            <person name="Cros-Aarteil S."/>
            <person name="Calhoun S."/>
            <person name="Haridas S."/>
            <person name="Kuo A."/>
            <person name="Mondo S."/>
            <person name="Pangilinan J."/>
            <person name="Riley R."/>
            <person name="Labutti K."/>
            <person name="Andreopoulos B."/>
            <person name="Lipzen A."/>
            <person name="Chen C."/>
            <person name="Yanf M."/>
            <person name="Daum C."/>
            <person name="Ng V."/>
            <person name="Clum A."/>
            <person name="Steindorff A."/>
            <person name="Ohm R."/>
            <person name="Martin F."/>
            <person name="Silar P."/>
            <person name="Natvig D."/>
            <person name="Lalanne C."/>
            <person name="Gautier V."/>
            <person name="Ament-Velasquez S.L."/>
            <person name="Kruys A."/>
            <person name="Hutchinson M.I."/>
            <person name="Powell A.J."/>
            <person name="Barry K."/>
            <person name="Miller A.N."/>
            <person name="Grigoriev I.V."/>
            <person name="Debuchy R."/>
            <person name="Gladieux P."/>
            <person name="Thoren M.H."/>
            <person name="Johannesson H."/>
        </authorList>
    </citation>
    <scope>NUCLEOTIDE SEQUENCE</scope>
    <source>
        <strain evidence="1">CBS 606.72</strain>
    </source>
</reference>
<name>A0AA39WEQ9_9PEZI</name>
<sequence>MPVIDLGFSASERLCKMQQETRSTETCWSIGICRSVRSPGSNECLQWCSAILATKAKAGFIAGLLDPGDCALYPAGEYHWALIDSGRIRLEASLFLRGLRKSAPRSVCCASCRQRLPFDAPTDLTGTSSCLRRGGVQCELRDHSQGGHRKKGSDDFLVQFTCNGNSPRAMCYYVTEGMPLITSCRPLFFTFGFAMKDLGKSYENLHCFFLFSASACPPPCSTFEHITSPGEHHSAQGHNRETAVTRKANILLR</sequence>
<evidence type="ECO:0000313" key="2">
    <source>
        <dbReference type="Proteomes" id="UP001175000"/>
    </source>
</evidence>
<organism evidence="1 2">
    <name type="scientific">Immersiella caudata</name>
    <dbReference type="NCBI Taxonomy" id="314043"/>
    <lineage>
        <taxon>Eukaryota</taxon>
        <taxon>Fungi</taxon>
        <taxon>Dikarya</taxon>
        <taxon>Ascomycota</taxon>
        <taxon>Pezizomycotina</taxon>
        <taxon>Sordariomycetes</taxon>
        <taxon>Sordariomycetidae</taxon>
        <taxon>Sordariales</taxon>
        <taxon>Lasiosphaeriaceae</taxon>
        <taxon>Immersiella</taxon>
    </lineage>
</organism>
<proteinExistence type="predicted"/>
<evidence type="ECO:0000313" key="1">
    <source>
        <dbReference type="EMBL" id="KAK0614042.1"/>
    </source>
</evidence>
<dbReference type="AlphaFoldDB" id="A0AA39WEQ9"/>
<gene>
    <name evidence="1" type="ORF">B0T14DRAFT_293760</name>
</gene>
<protein>
    <submittedName>
        <fullName evidence="1">Uncharacterized protein</fullName>
    </submittedName>
</protein>